<evidence type="ECO:0000313" key="2">
    <source>
        <dbReference type="Proteomes" id="UP000315439"/>
    </source>
</evidence>
<dbReference type="OrthoDB" id="7060059at2"/>
<dbReference type="AlphaFoldDB" id="A0A545UG88"/>
<organism evidence="1 2">
    <name type="scientific">Aliikangiella coralliicola</name>
    <dbReference type="NCBI Taxonomy" id="2592383"/>
    <lineage>
        <taxon>Bacteria</taxon>
        <taxon>Pseudomonadati</taxon>
        <taxon>Pseudomonadota</taxon>
        <taxon>Gammaproteobacteria</taxon>
        <taxon>Oceanospirillales</taxon>
        <taxon>Pleioneaceae</taxon>
        <taxon>Aliikangiella</taxon>
    </lineage>
</organism>
<dbReference type="RefSeq" id="WP_142893002.1">
    <property type="nucleotide sequence ID" value="NZ_ML660162.1"/>
</dbReference>
<protein>
    <recommendedName>
        <fullName evidence="3">Type VI secretion system baseplate subunit TssG</fullName>
    </recommendedName>
</protein>
<dbReference type="InterPro" id="IPR010732">
    <property type="entry name" value="T6SS_TssG-like"/>
</dbReference>
<sequence length="307" mass="34890">MSTLQLRTDKDLCSEINSRLASFDLLALLRLLKLEGYSMNDIWFSSHDSLASQDRLIEKVSLNNERVFISINLGLLGVHSPLPSALYRQLDVASMQQKSLSLFLGFFDHLLITNYLGNLYPQINTELFRDWQSTNQNYLVLQNMRSKSTLFWLFQMVFPEFKIKVGCSSFPTSVTAEAIYLGTLILGDDSTFGGQKINELAARHIHLRLMHDDYQPNLNWAEEALRRVEELVFPLLDGLELCLKITMALGTHNHSLHLRPASSLGYETLQTTAKQAHTLCLHQGAVRLPKVKSMPDVIWGVPCRIQV</sequence>
<keyword evidence="2" id="KW-1185">Reference proteome</keyword>
<gene>
    <name evidence="1" type="ORF">FLL46_08190</name>
</gene>
<evidence type="ECO:0000313" key="1">
    <source>
        <dbReference type="EMBL" id="TQV88494.1"/>
    </source>
</evidence>
<dbReference type="EMBL" id="VIKS01000004">
    <property type="protein sequence ID" value="TQV88494.1"/>
    <property type="molecule type" value="Genomic_DNA"/>
</dbReference>
<dbReference type="Proteomes" id="UP000315439">
    <property type="component" value="Unassembled WGS sequence"/>
</dbReference>
<name>A0A545UG88_9GAMM</name>
<comment type="caution">
    <text evidence="1">The sequence shown here is derived from an EMBL/GenBank/DDBJ whole genome shotgun (WGS) entry which is preliminary data.</text>
</comment>
<accession>A0A545UG88</accession>
<dbReference type="Pfam" id="PF06996">
    <property type="entry name" value="T6SS_TssG"/>
    <property type="match status" value="1"/>
</dbReference>
<reference evidence="1 2" key="1">
    <citation type="submission" date="2019-07" db="EMBL/GenBank/DDBJ databases">
        <title>Draft genome for Aliikangiella sp. M105.</title>
        <authorList>
            <person name="Wang G."/>
        </authorList>
    </citation>
    <scope>NUCLEOTIDE SEQUENCE [LARGE SCALE GENOMIC DNA]</scope>
    <source>
        <strain evidence="1 2">M105</strain>
    </source>
</reference>
<evidence type="ECO:0008006" key="3">
    <source>
        <dbReference type="Google" id="ProtNLM"/>
    </source>
</evidence>
<proteinExistence type="predicted"/>